<dbReference type="RefSeq" id="WP_190075752.1">
    <property type="nucleotide sequence ID" value="NZ_BNBM01000028.1"/>
</dbReference>
<evidence type="ECO:0000313" key="2">
    <source>
        <dbReference type="Proteomes" id="UP001486207"/>
    </source>
</evidence>
<organism evidence="1 2">
    <name type="scientific">Streptomyces lanatus</name>
    <dbReference type="NCBI Taxonomy" id="66900"/>
    <lineage>
        <taxon>Bacteria</taxon>
        <taxon>Bacillati</taxon>
        <taxon>Actinomycetota</taxon>
        <taxon>Actinomycetes</taxon>
        <taxon>Kitasatosporales</taxon>
        <taxon>Streptomycetaceae</taxon>
        <taxon>Streptomyces</taxon>
    </lineage>
</organism>
<reference evidence="1 2" key="1">
    <citation type="submission" date="2024-06" db="EMBL/GenBank/DDBJ databases">
        <title>The Natural Products Discovery Center: Release of the First 8490 Sequenced Strains for Exploring Actinobacteria Biosynthetic Diversity.</title>
        <authorList>
            <person name="Kalkreuter E."/>
            <person name="Kautsar S.A."/>
            <person name="Yang D."/>
            <person name="Bader C.D."/>
            <person name="Teijaro C.N."/>
            <person name="Fluegel L."/>
            <person name="Davis C.M."/>
            <person name="Simpson J.R."/>
            <person name="Lauterbach L."/>
            <person name="Steele A.D."/>
            <person name="Gui C."/>
            <person name="Meng S."/>
            <person name="Li G."/>
            <person name="Viehrig K."/>
            <person name="Ye F."/>
            <person name="Su P."/>
            <person name="Kiefer A.F."/>
            <person name="Nichols A."/>
            <person name="Cepeda A.J."/>
            <person name="Yan W."/>
            <person name="Fan B."/>
            <person name="Jiang Y."/>
            <person name="Adhikari A."/>
            <person name="Zheng C.-J."/>
            <person name="Schuster L."/>
            <person name="Cowan T.M."/>
            <person name="Smanski M.J."/>
            <person name="Chevrette M.G."/>
            <person name="De Carvalho L.P.S."/>
            <person name="Shen B."/>
        </authorList>
    </citation>
    <scope>NUCLEOTIDE SEQUENCE [LARGE SCALE GENOMIC DNA]</scope>
    <source>
        <strain evidence="1 2">NPDC000155</strain>
    </source>
</reference>
<gene>
    <name evidence="1" type="ORF">ABT384_44785</name>
</gene>
<sequence length="59" mass="6518">MRILNLLSIRNPTANWWIDDHGLALMVSVTTVDITQNGRTVDETVTRLASGPRCGALPR</sequence>
<evidence type="ECO:0000313" key="1">
    <source>
        <dbReference type="EMBL" id="MER7379723.1"/>
    </source>
</evidence>
<name>A0ABV1Y782_9ACTN</name>
<keyword evidence="2" id="KW-1185">Reference proteome</keyword>
<protein>
    <submittedName>
        <fullName evidence="1">Uncharacterized protein</fullName>
    </submittedName>
</protein>
<dbReference type="Proteomes" id="UP001486207">
    <property type="component" value="Unassembled WGS sequence"/>
</dbReference>
<dbReference type="EMBL" id="JBEPFB010000037">
    <property type="protein sequence ID" value="MER7379723.1"/>
    <property type="molecule type" value="Genomic_DNA"/>
</dbReference>
<proteinExistence type="predicted"/>
<accession>A0ABV1Y782</accession>
<comment type="caution">
    <text evidence="1">The sequence shown here is derived from an EMBL/GenBank/DDBJ whole genome shotgun (WGS) entry which is preliminary data.</text>
</comment>